<dbReference type="InterPro" id="IPR023606">
    <property type="entry name" value="CoA-Trfase_III_dom_1_sf"/>
</dbReference>
<evidence type="ECO:0000313" key="4">
    <source>
        <dbReference type="Proteomes" id="UP000635245"/>
    </source>
</evidence>
<dbReference type="Gene3D" id="3.30.1540.10">
    <property type="entry name" value="formyl-coa transferase, domain 3"/>
    <property type="match status" value="1"/>
</dbReference>
<evidence type="ECO:0000256" key="1">
    <source>
        <dbReference type="ARBA" id="ARBA00008383"/>
    </source>
</evidence>
<comment type="caution">
    <text evidence="3">The sequence shown here is derived from an EMBL/GenBank/DDBJ whole genome shotgun (WGS) entry which is preliminary data.</text>
</comment>
<gene>
    <name evidence="3" type="ORF">JHE00_32775</name>
</gene>
<keyword evidence="2 3" id="KW-0808">Transferase</keyword>
<dbReference type="EMBL" id="JAENJH010000014">
    <property type="protein sequence ID" value="MBK1789131.1"/>
    <property type="molecule type" value="Genomic_DNA"/>
</dbReference>
<dbReference type="PANTHER" id="PTHR48228">
    <property type="entry name" value="SUCCINYL-COA--D-CITRAMALATE COA-TRANSFERASE"/>
    <property type="match status" value="1"/>
</dbReference>
<reference evidence="3" key="1">
    <citation type="submission" date="2020-12" db="EMBL/GenBank/DDBJ databases">
        <title>Prauserella sp. ASG 168, a novel actinomycete isolated from cave rock.</title>
        <authorList>
            <person name="Suriyachadkun C."/>
        </authorList>
    </citation>
    <scope>NUCLEOTIDE SEQUENCE</scope>
    <source>
        <strain evidence="3">ASG 168</strain>
    </source>
</reference>
<dbReference type="InterPro" id="IPR003673">
    <property type="entry name" value="CoA-Trfase_fam_III"/>
</dbReference>
<dbReference type="PANTHER" id="PTHR48228:SF6">
    <property type="entry name" value="L-CARNITINE COA-TRANSFERASE"/>
    <property type="match status" value="1"/>
</dbReference>
<dbReference type="Pfam" id="PF02515">
    <property type="entry name" value="CoA_transf_3"/>
    <property type="match status" value="1"/>
</dbReference>
<dbReference type="Proteomes" id="UP000635245">
    <property type="component" value="Unassembled WGS sequence"/>
</dbReference>
<proteinExistence type="inferred from homology"/>
<keyword evidence="4" id="KW-1185">Reference proteome</keyword>
<organism evidence="3 4">
    <name type="scientific">Prauserella cavernicola</name>
    <dbReference type="NCBI Taxonomy" id="2800127"/>
    <lineage>
        <taxon>Bacteria</taxon>
        <taxon>Bacillati</taxon>
        <taxon>Actinomycetota</taxon>
        <taxon>Actinomycetes</taxon>
        <taxon>Pseudonocardiales</taxon>
        <taxon>Pseudonocardiaceae</taxon>
        <taxon>Prauserella</taxon>
    </lineage>
</organism>
<dbReference type="AlphaFoldDB" id="A0A934V566"/>
<sequence>MTMSPSATPHSLAGLRVIDAASLAAGPLVATWLGELGAEVIKIEQPEGGDAVRQWGTQKDGVGLMWKSLGRNKKSVTLNLRTERGRDILRELAGGADVLIMNLRPSTMERWGIDYASLSAANERLVMVHITGFGAGGPKSDRPGFGTLGEAMSGFAHMTGQPDGPPTLPSFMLGDGVAALNATYAVLAALYHRDVHDGSGQLIDVNLIEPLARLLEQPVLTYDQLGTIPARSGNRWDISAPRNTYRTKDDRWLAMSGSAPSIAMRALRAVGREDLTTDPRFAEAQQRLRNAAEIDKVIADWVAERTLDDAMSVFEEAGVAAAPVYDAEQLLADPQLRARNVYRRMADPELGEMTVQGPVPMLSATPGRVDHLGPELGAHTDEVLGQLLDLTAEDLTSLRTEGVI</sequence>
<name>A0A934V566_9PSEU</name>
<dbReference type="InterPro" id="IPR050509">
    <property type="entry name" value="CoA-transferase_III"/>
</dbReference>
<comment type="similarity">
    <text evidence="1">Belongs to the CoA-transferase III family.</text>
</comment>
<dbReference type="Gene3D" id="3.40.50.10540">
    <property type="entry name" value="Crotonobetainyl-coa:carnitine coa-transferase, domain 1"/>
    <property type="match status" value="1"/>
</dbReference>
<evidence type="ECO:0000256" key="2">
    <source>
        <dbReference type="ARBA" id="ARBA00022679"/>
    </source>
</evidence>
<dbReference type="SUPFAM" id="SSF89796">
    <property type="entry name" value="CoA-transferase family III (CaiB/BaiF)"/>
    <property type="match status" value="1"/>
</dbReference>
<dbReference type="GO" id="GO:0016740">
    <property type="term" value="F:transferase activity"/>
    <property type="evidence" value="ECO:0007669"/>
    <property type="project" value="UniProtKB-KW"/>
</dbReference>
<protein>
    <submittedName>
        <fullName evidence="3">CoA transferase</fullName>
    </submittedName>
</protein>
<dbReference type="InterPro" id="IPR044855">
    <property type="entry name" value="CoA-Trfase_III_dom3_sf"/>
</dbReference>
<evidence type="ECO:0000313" key="3">
    <source>
        <dbReference type="EMBL" id="MBK1789131.1"/>
    </source>
</evidence>
<accession>A0A934V566</accession>